<dbReference type="Gene3D" id="3.40.50.10230">
    <property type="entry name" value="Cobalamin biosynthesis CobH/CbiC, precorrin-8X methylmutase"/>
    <property type="match status" value="1"/>
</dbReference>
<dbReference type="GO" id="GO:0016993">
    <property type="term" value="F:precorrin-8X methylmutase activity"/>
    <property type="evidence" value="ECO:0007669"/>
    <property type="project" value="UniProtKB-EC"/>
</dbReference>
<accession>A0A7C9UWM3</accession>
<dbReference type="SUPFAM" id="SSF63965">
    <property type="entry name" value="Precorrin-8X methylmutase CbiC/CobH"/>
    <property type="match status" value="1"/>
</dbReference>
<organism evidence="6 7">
    <name type="scientific">Magnetospirillum aberrantis SpK</name>
    <dbReference type="NCBI Taxonomy" id="908842"/>
    <lineage>
        <taxon>Bacteria</taxon>
        <taxon>Pseudomonadati</taxon>
        <taxon>Pseudomonadota</taxon>
        <taxon>Alphaproteobacteria</taxon>
        <taxon>Rhodospirillales</taxon>
        <taxon>Rhodospirillaceae</taxon>
        <taxon>Magnetospirillum</taxon>
    </lineage>
</organism>
<feature type="domain" description="Cobalamin biosynthesis precorrin-8X methylmutase CobH/CbiC" evidence="5">
    <location>
        <begin position="301"/>
        <end position="492"/>
    </location>
</feature>
<sequence length="496" mass="53043">MVDWSAEARPKHGRDSIWWTCVERGPGGLVERATANPPTRAEAETQLADLLSDLAARGLTVLCGFDFTFGFPAGFASRLGAKDWRGVWRRIASEIKDGADNANNRFAVADLLNRQVSGRAAPFWGRPAALETAHLSATKADTAGLAERRLTEQRASNTKPVWQIAYAGSVGSQTLTGLPRLEALRRHPWLAEVTRVWPFETGLKTLSKSSDWRVVLAEVYPGLLPVAATAGEIKDKAQVTALARHYARLDDDGRLGALFAGDPTLSVEEREIVETEEGWILGVTGPDRVDIHDWVKDPAAIYAQSFSTIRDEVELETLPEALRDVVVRITHACGMTDVVDDLSWSDGAAEAGIKALADGAPILVDAEMVAHGIIGRKLPRANRVICTLNDPSVAEAAKSLGTTRSAMAVELWRPHLEGAVVAIGNAPTALFHLLELMEEGAPRPALVLGFAVGFVGAAESKEALIQSGLPFIALRGRRGGSAMAAAAVNALAGGLE</sequence>
<comment type="pathway">
    <text evidence="1">Cofactor biosynthesis; adenosylcobalamin biosynthesis.</text>
</comment>
<dbReference type="InterPro" id="IPR003722">
    <property type="entry name" value="Cbl_synth_CobH/CbiC"/>
</dbReference>
<dbReference type="EC" id="5.4.99.61" evidence="6"/>
<dbReference type="Proteomes" id="UP000480684">
    <property type="component" value="Unassembled WGS sequence"/>
</dbReference>
<evidence type="ECO:0000259" key="5">
    <source>
        <dbReference type="Pfam" id="PF02570"/>
    </source>
</evidence>
<dbReference type="PANTHER" id="PTHR43588:SF1">
    <property type="entry name" value="COBALT-PRECORRIN-8 METHYLMUTASE"/>
    <property type="match status" value="1"/>
</dbReference>
<dbReference type="GO" id="GO:0009236">
    <property type="term" value="P:cobalamin biosynthetic process"/>
    <property type="evidence" value="ECO:0007669"/>
    <property type="project" value="UniProtKB-UniPathway"/>
</dbReference>
<keyword evidence="3" id="KW-0169">Cobalamin biosynthesis</keyword>
<name>A0A7C9UWM3_9PROT</name>
<protein>
    <submittedName>
        <fullName evidence="6">Precorrin-8X methylmutase</fullName>
        <ecNumber evidence="6">5.4.99.61</ecNumber>
    </submittedName>
</protein>
<dbReference type="AlphaFoldDB" id="A0A7C9UWM3"/>
<proteinExistence type="inferred from homology"/>
<dbReference type="UniPathway" id="UPA00148"/>
<evidence type="ECO:0000256" key="3">
    <source>
        <dbReference type="ARBA" id="ARBA00022573"/>
    </source>
</evidence>
<dbReference type="NCBIfam" id="NF006136">
    <property type="entry name" value="PRK08285.1"/>
    <property type="match status" value="1"/>
</dbReference>
<comment type="similarity">
    <text evidence="2">Belongs to the CobH/CbiC family.</text>
</comment>
<comment type="caution">
    <text evidence="6">The sequence shown here is derived from an EMBL/GenBank/DDBJ whole genome shotgun (WGS) entry which is preliminary data.</text>
</comment>
<dbReference type="PANTHER" id="PTHR43588">
    <property type="entry name" value="COBALT-PRECORRIN-8 METHYLMUTASE"/>
    <property type="match status" value="1"/>
</dbReference>
<evidence type="ECO:0000313" key="6">
    <source>
        <dbReference type="EMBL" id="NFV81686.1"/>
    </source>
</evidence>
<evidence type="ECO:0000256" key="2">
    <source>
        <dbReference type="ARBA" id="ARBA00009774"/>
    </source>
</evidence>
<dbReference type="Pfam" id="PF02570">
    <property type="entry name" value="CbiC"/>
    <property type="match status" value="1"/>
</dbReference>
<gene>
    <name evidence="6" type="ORF">G4223_16370</name>
</gene>
<evidence type="ECO:0000256" key="4">
    <source>
        <dbReference type="ARBA" id="ARBA00023235"/>
    </source>
</evidence>
<keyword evidence="7" id="KW-1185">Reference proteome</keyword>
<reference evidence="6 7" key="1">
    <citation type="submission" date="2020-02" db="EMBL/GenBank/DDBJ databases">
        <authorList>
            <person name="Dziuba M."/>
            <person name="Kuznetsov B."/>
            <person name="Mardanov A."/>
            <person name="Ravin N."/>
            <person name="Grouzdev D."/>
        </authorList>
    </citation>
    <scope>NUCLEOTIDE SEQUENCE [LARGE SCALE GENOMIC DNA]</scope>
    <source>
        <strain evidence="6 7">SpK</strain>
    </source>
</reference>
<evidence type="ECO:0000256" key="1">
    <source>
        <dbReference type="ARBA" id="ARBA00004953"/>
    </source>
</evidence>
<keyword evidence="4 6" id="KW-0413">Isomerase</keyword>
<dbReference type="EMBL" id="JAAIYP010000042">
    <property type="protein sequence ID" value="NFV81686.1"/>
    <property type="molecule type" value="Genomic_DNA"/>
</dbReference>
<evidence type="ECO:0000313" key="7">
    <source>
        <dbReference type="Proteomes" id="UP000480684"/>
    </source>
</evidence>
<dbReference type="InterPro" id="IPR036588">
    <property type="entry name" value="CobH/CbiC_sf"/>
</dbReference>